<keyword evidence="4 10" id="KW-0285">Flavoprotein</keyword>
<comment type="similarity">
    <text evidence="3 10">Belongs to the acyl-CoA oxidase family.</text>
</comment>
<dbReference type="InterPro" id="IPR055060">
    <property type="entry name" value="ACOX_C_alpha1"/>
</dbReference>
<dbReference type="Pfam" id="PF22924">
    <property type="entry name" value="ACOX_C_alpha1"/>
    <property type="match status" value="1"/>
</dbReference>
<dbReference type="Gene3D" id="2.40.110.10">
    <property type="entry name" value="Butyryl-CoA Dehydrogenase, subunit A, domain 2"/>
    <property type="match status" value="1"/>
</dbReference>
<evidence type="ECO:0000313" key="17">
    <source>
        <dbReference type="Proteomes" id="UP000193685"/>
    </source>
</evidence>
<evidence type="ECO:0000256" key="12">
    <source>
        <dbReference type="PIRSR" id="PIRSR000168-2"/>
    </source>
</evidence>
<dbReference type="FunFam" id="2.40.110.10:FF:000003">
    <property type="entry name" value="Acyl-coenzyme A oxidase"/>
    <property type="match status" value="1"/>
</dbReference>
<feature type="binding site" evidence="12">
    <location>
        <position position="150"/>
    </location>
    <ligand>
        <name>FAD</name>
        <dbReference type="ChEBI" id="CHEBI:57692"/>
    </ligand>
</feature>
<evidence type="ECO:0000256" key="10">
    <source>
        <dbReference type="PIRNR" id="PIRNR000168"/>
    </source>
</evidence>
<feature type="active site" description="Proton acceptor" evidence="11">
    <location>
        <position position="440"/>
    </location>
</feature>
<comment type="subcellular location">
    <subcellularLocation>
        <location evidence="2">Peroxisome</location>
    </subcellularLocation>
</comment>
<dbReference type="GO" id="GO:0071949">
    <property type="term" value="F:FAD binding"/>
    <property type="evidence" value="ECO:0007669"/>
    <property type="project" value="InterPro"/>
</dbReference>
<dbReference type="Pfam" id="PF14749">
    <property type="entry name" value="Acyl-CoA_ox_N"/>
    <property type="match status" value="1"/>
</dbReference>
<feature type="binding site" evidence="12">
    <location>
        <position position="189"/>
    </location>
    <ligand>
        <name>FAD</name>
        <dbReference type="ChEBI" id="CHEBI:57692"/>
    </ligand>
</feature>
<comment type="caution">
    <text evidence="16">The sequence shown here is derived from an EMBL/GenBank/DDBJ whole genome shotgun (WGS) entry which is preliminary data.</text>
</comment>
<dbReference type="EMBL" id="MCFI01000004">
    <property type="protein sequence ID" value="ORY85676.1"/>
    <property type="molecule type" value="Genomic_DNA"/>
</dbReference>
<evidence type="ECO:0000256" key="1">
    <source>
        <dbReference type="ARBA" id="ARBA00001974"/>
    </source>
</evidence>
<dbReference type="Pfam" id="PF01756">
    <property type="entry name" value="ACOX"/>
    <property type="match status" value="1"/>
</dbReference>
<evidence type="ECO:0000259" key="15">
    <source>
        <dbReference type="Pfam" id="PF22924"/>
    </source>
</evidence>
<evidence type="ECO:0000256" key="4">
    <source>
        <dbReference type="ARBA" id="ARBA00022630"/>
    </source>
</evidence>
<dbReference type="GO" id="GO:0003997">
    <property type="term" value="F:acyl-CoA oxidase activity"/>
    <property type="evidence" value="ECO:0007669"/>
    <property type="project" value="InterPro"/>
</dbReference>
<dbReference type="InterPro" id="IPR009100">
    <property type="entry name" value="AcylCoA_DH/oxidase_NM_dom_sf"/>
</dbReference>
<keyword evidence="6" id="KW-0276">Fatty acid metabolism</keyword>
<feature type="domain" description="Acyl-CoA oxidase C-alpha1" evidence="15">
    <location>
        <begin position="289"/>
        <end position="455"/>
    </location>
</feature>
<evidence type="ECO:0000256" key="7">
    <source>
        <dbReference type="ARBA" id="ARBA00023002"/>
    </source>
</evidence>
<dbReference type="OMA" id="WNMYNVL"/>
<name>A0A1Y2FR50_PROLT</name>
<dbReference type="SUPFAM" id="SSF47203">
    <property type="entry name" value="Acyl-CoA dehydrogenase C-terminal domain-like"/>
    <property type="match status" value="2"/>
</dbReference>
<evidence type="ECO:0000256" key="3">
    <source>
        <dbReference type="ARBA" id="ARBA00006288"/>
    </source>
</evidence>
<dbReference type="GO" id="GO:0055088">
    <property type="term" value="P:lipid homeostasis"/>
    <property type="evidence" value="ECO:0007669"/>
    <property type="project" value="TreeGrafter"/>
</dbReference>
<evidence type="ECO:0000259" key="14">
    <source>
        <dbReference type="Pfam" id="PF14749"/>
    </source>
</evidence>
<feature type="domain" description="Acyl-coenzyme A oxidase N-terminal" evidence="14">
    <location>
        <begin position="28"/>
        <end position="130"/>
    </location>
</feature>
<feature type="domain" description="Acyl-CoA oxidase C-terminal" evidence="13">
    <location>
        <begin position="498"/>
        <end position="671"/>
    </location>
</feature>
<dbReference type="GO" id="GO:0033540">
    <property type="term" value="P:fatty acid beta-oxidation using acyl-CoA oxidase"/>
    <property type="evidence" value="ECO:0007669"/>
    <property type="project" value="UniProtKB-UniPathway"/>
</dbReference>
<accession>A0A1Y2FR50</accession>
<dbReference type="InterPro" id="IPR029320">
    <property type="entry name" value="Acyl-CoA_ox_N"/>
</dbReference>
<dbReference type="Gene3D" id="1.10.540.10">
    <property type="entry name" value="Acyl-CoA dehydrogenase/oxidase, N-terminal domain"/>
    <property type="match status" value="1"/>
</dbReference>
<evidence type="ECO:0000256" key="2">
    <source>
        <dbReference type="ARBA" id="ARBA00004275"/>
    </source>
</evidence>
<keyword evidence="7" id="KW-0560">Oxidoreductase</keyword>
<keyword evidence="5 10" id="KW-0274">FAD</keyword>
<keyword evidence="17" id="KW-1185">Reference proteome</keyword>
<evidence type="ECO:0000256" key="5">
    <source>
        <dbReference type="ARBA" id="ARBA00022827"/>
    </source>
</evidence>
<keyword evidence="9" id="KW-0576">Peroxisome</keyword>
<evidence type="ECO:0000313" key="16">
    <source>
        <dbReference type="EMBL" id="ORY85676.1"/>
    </source>
</evidence>
<evidence type="ECO:0000256" key="6">
    <source>
        <dbReference type="ARBA" id="ARBA00022832"/>
    </source>
</evidence>
<keyword evidence="8" id="KW-0443">Lipid metabolism</keyword>
<protein>
    <recommendedName>
        <fullName evidence="10">Acyl-coenzyme A oxidase</fullName>
    </recommendedName>
</protein>
<dbReference type="InterPro" id="IPR002655">
    <property type="entry name" value="Acyl-CoA_oxidase_C"/>
</dbReference>
<reference evidence="16 17" key="1">
    <citation type="submission" date="2016-07" db="EMBL/GenBank/DDBJ databases">
        <title>Pervasive Adenine N6-methylation of Active Genes in Fungi.</title>
        <authorList>
            <consortium name="DOE Joint Genome Institute"/>
            <person name="Mondo S.J."/>
            <person name="Dannebaum R.O."/>
            <person name="Kuo R.C."/>
            <person name="Labutti K."/>
            <person name="Haridas S."/>
            <person name="Kuo A."/>
            <person name="Salamov A."/>
            <person name="Ahrendt S.R."/>
            <person name="Lipzen A."/>
            <person name="Sullivan W."/>
            <person name="Andreopoulos W.B."/>
            <person name="Clum A."/>
            <person name="Lindquist E."/>
            <person name="Daum C."/>
            <person name="Ramamoorthy G.K."/>
            <person name="Gryganskyi A."/>
            <person name="Culley D."/>
            <person name="Magnuson J.K."/>
            <person name="James T.Y."/>
            <person name="O'Malley M.A."/>
            <person name="Stajich J.E."/>
            <person name="Spatafora J.W."/>
            <person name="Visel A."/>
            <person name="Grigoriev I.V."/>
        </authorList>
    </citation>
    <scope>NUCLEOTIDE SEQUENCE [LARGE SCALE GENOMIC DNA]</scope>
    <source>
        <strain evidence="16 17">12-1054</strain>
    </source>
</reference>
<dbReference type="Proteomes" id="UP000193685">
    <property type="component" value="Unassembled WGS sequence"/>
</dbReference>
<dbReference type="PANTHER" id="PTHR10909">
    <property type="entry name" value="ELECTRON TRANSPORT OXIDOREDUCTASE"/>
    <property type="match status" value="1"/>
</dbReference>
<dbReference type="SUPFAM" id="SSF56645">
    <property type="entry name" value="Acyl-CoA dehydrogenase NM domain-like"/>
    <property type="match status" value="1"/>
</dbReference>
<evidence type="ECO:0000259" key="13">
    <source>
        <dbReference type="Pfam" id="PF01756"/>
    </source>
</evidence>
<dbReference type="RefSeq" id="XP_040727158.1">
    <property type="nucleotide sequence ID" value="XM_040868803.1"/>
</dbReference>
<dbReference type="InterPro" id="IPR012258">
    <property type="entry name" value="Acyl-CoA_oxidase"/>
</dbReference>
<dbReference type="GO" id="GO:0005777">
    <property type="term" value="C:peroxisome"/>
    <property type="evidence" value="ECO:0007669"/>
    <property type="project" value="UniProtKB-SubCell"/>
</dbReference>
<evidence type="ECO:0000256" key="8">
    <source>
        <dbReference type="ARBA" id="ARBA00023098"/>
    </source>
</evidence>
<dbReference type="GO" id="GO:0005504">
    <property type="term" value="F:fatty acid binding"/>
    <property type="evidence" value="ECO:0007669"/>
    <property type="project" value="TreeGrafter"/>
</dbReference>
<dbReference type="UniPathway" id="UPA00661"/>
<proteinExistence type="inferred from homology"/>
<organism evidence="16 17">
    <name type="scientific">Protomyces lactucae-debilis</name>
    <dbReference type="NCBI Taxonomy" id="2754530"/>
    <lineage>
        <taxon>Eukaryota</taxon>
        <taxon>Fungi</taxon>
        <taxon>Dikarya</taxon>
        <taxon>Ascomycota</taxon>
        <taxon>Taphrinomycotina</taxon>
        <taxon>Taphrinomycetes</taxon>
        <taxon>Taphrinales</taxon>
        <taxon>Protomycetaceae</taxon>
        <taxon>Protomyces</taxon>
    </lineage>
</organism>
<dbReference type="OrthoDB" id="538336at2759"/>
<gene>
    <name evidence="16" type="ORF">BCR37DRAFT_377368</name>
</gene>
<dbReference type="PIRSF" id="PIRSF000168">
    <property type="entry name" value="Acyl-CoA_oxidase"/>
    <property type="match status" value="1"/>
</dbReference>
<sequence>MANKQAMSTTQTVNDLEDARSKASFPLDEMSIVYARTQGVRDERRWLVSLLKDDPAFDRRKRHFMSRTERFRSAYDEAMAYMRITRVENEMEKQTRDMLRIYIDSYIPVWLNDSMCIPTVMAQSSTYQLETMGWEANFKAGRWLGCYCQTEMRHGSNLSGLQTTATFDQTTDEFVVHTPDPADAKYWCGGLGKTATHAIVQTKLIIHGKDHGLHPFLIQIRDLKTHKVLPNLEIHDIGPKLGSESMDNGYMRFYHFRTPRMTLLMKNVEVSREGVYTYLNPAAKVLARGTMSLVRVFLVDLAIHNMSRALTLAIRYSNLRRQGSTRNGASLEPRIAEYKSIQLRTLPYLSQVFPLLFASFYLRDLYNHQQEQLKADPFSKDTGDRLAELHAWSSGLKAYATQTSLEACNHCKESTGGIGYHKFAGFSFISSHPSAGVIIEGENWVLYGETCKYLVRSLKQSKSKATAYLQKTSTAASASWALKTAHGIRDERLQNALLEMRAKHLVEMALKRSQKPGPQQGSIDHEDAYNASRAHMQLFLLANFSERMSGPELKSLSAPTREVLFLLRDLFFATCVLTNLGELYPFMSSEQVEWVRELRDDLLPRVGQEAVRLVDAFDFDDWYLDSAIGNSKGNVYEQMYDMMRFDEPLNVEGVGMQDGVVKGWHETLQKVVEGKLGSFSDRKSKL</sequence>
<evidence type="ECO:0000256" key="11">
    <source>
        <dbReference type="PIRSR" id="PIRSR000168-1"/>
    </source>
</evidence>
<dbReference type="AlphaFoldDB" id="A0A1Y2FR50"/>
<dbReference type="InterPro" id="IPR046373">
    <property type="entry name" value="Acyl-CoA_Oxase/DH_mid-dom_sf"/>
</dbReference>
<dbReference type="STRING" id="56484.A0A1Y2FR50"/>
<dbReference type="InterPro" id="IPR037069">
    <property type="entry name" value="AcylCoA_DH/ox_N_sf"/>
</dbReference>
<comment type="cofactor">
    <cofactor evidence="1">
        <name>FAD</name>
        <dbReference type="ChEBI" id="CHEBI:57692"/>
    </cofactor>
</comment>
<dbReference type="Gene3D" id="1.20.140.10">
    <property type="entry name" value="Butyryl-CoA Dehydrogenase, subunit A, domain 3"/>
    <property type="match status" value="2"/>
</dbReference>
<dbReference type="PANTHER" id="PTHR10909:SF250">
    <property type="entry name" value="PEROXISOMAL ACYL-COENZYME A OXIDASE 1"/>
    <property type="match status" value="1"/>
</dbReference>
<dbReference type="InterPro" id="IPR036250">
    <property type="entry name" value="AcylCo_DH-like_C"/>
</dbReference>
<dbReference type="GeneID" id="63785402"/>
<evidence type="ECO:0000256" key="9">
    <source>
        <dbReference type="ARBA" id="ARBA00023140"/>
    </source>
</evidence>